<reference evidence="1 2" key="1">
    <citation type="journal article" date="2017" name="BMC Genomics">
        <title>Genome sequencing of 39 Akkermansia muciniphila isolates reveals its population structure, genomic and functional diverisity, and global distribution in mammalian gut microbiotas.</title>
        <authorList>
            <person name="Guo X."/>
            <person name="Li S."/>
            <person name="Zhang J."/>
            <person name="Wu F."/>
            <person name="Li X."/>
            <person name="Wu D."/>
            <person name="Zhang M."/>
            <person name="Ou Z."/>
            <person name="Jie Z."/>
            <person name="Yan Q."/>
            <person name="Li P."/>
            <person name="Yi J."/>
            <person name="Peng Y."/>
        </authorList>
    </citation>
    <scope>NUCLEOTIDE SEQUENCE [LARGE SCALE GENOMIC DNA]</scope>
    <source>
        <strain evidence="1 2">GP43</strain>
    </source>
</reference>
<organism evidence="1 2">
    <name type="scientific">Akkermansia muciniphila</name>
    <dbReference type="NCBI Taxonomy" id="239935"/>
    <lineage>
        <taxon>Bacteria</taxon>
        <taxon>Pseudomonadati</taxon>
        <taxon>Verrucomicrobiota</taxon>
        <taxon>Verrucomicrobiia</taxon>
        <taxon>Verrucomicrobiales</taxon>
        <taxon>Akkermansiaceae</taxon>
        <taxon>Akkermansia</taxon>
    </lineage>
</organism>
<evidence type="ECO:0008006" key="3">
    <source>
        <dbReference type="Google" id="ProtNLM"/>
    </source>
</evidence>
<accession>A0AAP8TA49</accession>
<proteinExistence type="predicted"/>
<protein>
    <recommendedName>
        <fullName evidence="3">Glycosyltransferase</fullName>
    </recommendedName>
</protein>
<dbReference type="Proteomes" id="UP000235914">
    <property type="component" value="Unassembled WGS sequence"/>
</dbReference>
<gene>
    <name evidence="1" type="ORF">CXU09_01065</name>
</gene>
<evidence type="ECO:0000313" key="1">
    <source>
        <dbReference type="EMBL" id="PNC57691.1"/>
    </source>
</evidence>
<dbReference type="AlphaFoldDB" id="A0AAP8TA49"/>
<evidence type="ECO:0000313" key="2">
    <source>
        <dbReference type="Proteomes" id="UP000235914"/>
    </source>
</evidence>
<dbReference type="RefSeq" id="WP_102735132.1">
    <property type="nucleotide sequence ID" value="NZ_PJKN01000001.1"/>
</dbReference>
<comment type="caution">
    <text evidence="1">The sequence shown here is derived from an EMBL/GenBank/DDBJ whole genome shotgun (WGS) entry which is preliminary data.</text>
</comment>
<dbReference type="EMBL" id="PJKN01000001">
    <property type="protein sequence ID" value="PNC57691.1"/>
    <property type="molecule type" value="Genomic_DNA"/>
</dbReference>
<sequence>MIRIFIFSYSGDAAEAVACVRCARMAVPCASVTVVDDASSPVREETAVALRSMGAEYVQSSWERHGNLRGPDCIRGMLSEMCREAEDDDILVKVDCDTALLDGGWLRWMEQRPWCQMYTSGDFANGDWRVFGCLYALRGWIARRLYREMDWSLLDDRAPEDWTIGREVLARVPAALCRIDEPWRKRSPWSIWTAWCWPSRTVSAESYAARFAVVITGSPRMSNQPASERARVMHLLADARERMLREGVAREDDEAVDWGDLLAACKGEAESMQTPCTEQSI</sequence>
<name>A0AAP8TA49_9BACT</name>